<dbReference type="Gene3D" id="3.30.420.40">
    <property type="match status" value="2"/>
</dbReference>
<protein>
    <submittedName>
        <fullName evidence="2">ROK family protein</fullName>
    </submittedName>
</protein>
<keyword evidence="3" id="KW-1185">Reference proteome</keyword>
<reference evidence="2 3" key="1">
    <citation type="submission" date="2020-06" db="EMBL/GenBank/DDBJ databases">
        <title>Taxonomy, biology and ecology of Rhodococcus bacteria occurring in California pistachio and other woody hosts as revealed by genome sequence analyses.</title>
        <authorList>
            <person name="Gai Y."/>
            <person name="Riely B."/>
        </authorList>
    </citation>
    <scope>NUCLEOTIDE SEQUENCE [LARGE SCALE GENOMIC DNA]</scope>
    <source>
        <strain evidence="2 3">BP-281</strain>
    </source>
</reference>
<evidence type="ECO:0000313" key="3">
    <source>
        <dbReference type="Proteomes" id="UP000825228"/>
    </source>
</evidence>
<dbReference type="PANTHER" id="PTHR18964">
    <property type="entry name" value="ROK (REPRESSOR, ORF, KINASE) FAMILY"/>
    <property type="match status" value="1"/>
</dbReference>
<evidence type="ECO:0000313" key="2">
    <source>
        <dbReference type="EMBL" id="MBY6367741.1"/>
    </source>
</evidence>
<proteinExistence type="inferred from homology"/>
<sequence>MRDRSARSALVRAVHLGGARTRAELAEDLSLNRSTVKSLVDDLVADGLVTEHPSTGGGAGRPSLVVDPVAESAWVLAVDAAVDWVAFSAIGWGGTTLAEIDHETGAGRAPGDLVDRIAAAAEDLTARVGTPPRAVCVAVPGLVRSSDGMVRVAPNLGWRDVPLGRLVGDAVGATCTVANESDLGAVAEHTRGCARGIDDVVYLFAEFGVGAGIIGAGTLLGGSGGYAGEVGHMRATRRGRRCSCGSDGCWELSVGQEALRDALGLAGPARPAALARAIADLAARGGALPDAYVEDLATGVCTIVTMVDPRAVVFGGLFADVLGVPSVMDHVRAAVNDCLVGRQHGVALHVSSLGRRISVIGAAELAFAQVLPRL</sequence>
<dbReference type="EMBL" id="JABUBU010000013">
    <property type="protein sequence ID" value="MBY6367741.1"/>
    <property type="molecule type" value="Genomic_DNA"/>
</dbReference>
<comment type="caution">
    <text evidence="2">The sequence shown here is derived from an EMBL/GenBank/DDBJ whole genome shotgun (WGS) entry which is preliminary data.</text>
</comment>
<dbReference type="InterPro" id="IPR036390">
    <property type="entry name" value="WH_DNA-bd_sf"/>
</dbReference>
<organism evidence="2 3">
    <name type="scientific">Rhodococcoides corynebacterioides</name>
    <dbReference type="NCBI Taxonomy" id="53972"/>
    <lineage>
        <taxon>Bacteria</taxon>
        <taxon>Bacillati</taxon>
        <taxon>Actinomycetota</taxon>
        <taxon>Actinomycetes</taxon>
        <taxon>Mycobacteriales</taxon>
        <taxon>Nocardiaceae</taxon>
        <taxon>Rhodococcoides</taxon>
    </lineage>
</organism>
<dbReference type="InterPro" id="IPR043129">
    <property type="entry name" value="ATPase_NBD"/>
</dbReference>
<dbReference type="InterPro" id="IPR000600">
    <property type="entry name" value="ROK"/>
</dbReference>
<dbReference type="Pfam" id="PF00480">
    <property type="entry name" value="ROK"/>
    <property type="match status" value="1"/>
</dbReference>
<dbReference type="InterPro" id="IPR036388">
    <property type="entry name" value="WH-like_DNA-bd_sf"/>
</dbReference>
<dbReference type="RefSeq" id="WP_222685006.1">
    <property type="nucleotide sequence ID" value="NZ_JABUBT010000021.1"/>
</dbReference>
<gene>
    <name evidence="2" type="ORF">HQ603_13350</name>
</gene>
<dbReference type="SUPFAM" id="SSF46785">
    <property type="entry name" value="Winged helix' DNA-binding domain"/>
    <property type="match status" value="1"/>
</dbReference>
<evidence type="ECO:0000256" key="1">
    <source>
        <dbReference type="ARBA" id="ARBA00006479"/>
    </source>
</evidence>
<dbReference type="SUPFAM" id="SSF53067">
    <property type="entry name" value="Actin-like ATPase domain"/>
    <property type="match status" value="1"/>
</dbReference>
<name>A0ABS7P5N8_9NOCA</name>
<accession>A0ABS7P5N8</accession>
<dbReference type="Gene3D" id="1.10.10.10">
    <property type="entry name" value="Winged helix-like DNA-binding domain superfamily/Winged helix DNA-binding domain"/>
    <property type="match status" value="1"/>
</dbReference>
<dbReference type="Proteomes" id="UP000825228">
    <property type="component" value="Unassembled WGS sequence"/>
</dbReference>
<dbReference type="PANTHER" id="PTHR18964:SF149">
    <property type="entry name" value="BIFUNCTIONAL UDP-N-ACETYLGLUCOSAMINE 2-EPIMERASE_N-ACETYLMANNOSAMINE KINASE"/>
    <property type="match status" value="1"/>
</dbReference>
<comment type="similarity">
    <text evidence="1">Belongs to the ROK (NagC/XylR) family.</text>
</comment>